<sequence>MSKYSTFRVIKIIDEYSLVINGGLSDDISMGDEIEIFLEGEKILDPFNDNINLGTLDFIKDRLEVTEVYPKFSVCKKIATEKINKPSALQKALSVSAVSAISGIPSLYGTTETRTTVQKINIDKNEITGRTTGEKIIKIGDIARIALSD</sequence>
<proteinExistence type="predicted"/>
<dbReference type="RefSeq" id="WP_307345770.1">
    <property type="nucleotide sequence ID" value="NZ_JAUSUD010000029.1"/>
</dbReference>
<organism evidence="1 2">
    <name type="scientific">Metabacillus malikii</name>
    <dbReference type="NCBI Taxonomy" id="1504265"/>
    <lineage>
        <taxon>Bacteria</taxon>
        <taxon>Bacillati</taxon>
        <taxon>Bacillota</taxon>
        <taxon>Bacilli</taxon>
        <taxon>Bacillales</taxon>
        <taxon>Bacillaceae</taxon>
        <taxon>Metabacillus</taxon>
    </lineage>
</organism>
<reference evidence="1 2" key="1">
    <citation type="submission" date="2023-07" db="EMBL/GenBank/DDBJ databases">
        <title>Genomic Encyclopedia of Type Strains, Phase IV (KMG-IV): sequencing the most valuable type-strain genomes for metagenomic binning, comparative biology and taxonomic classification.</title>
        <authorList>
            <person name="Goeker M."/>
        </authorList>
    </citation>
    <scope>NUCLEOTIDE SEQUENCE [LARGE SCALE GENOMIC DNA]</scope>
    <source>
        <strain evidence="1 2">DSM 29005</strain>
    </source>
</reference>
<accession>A0ABT9ZL53</accession>
<evidence type="ECO:0000313" key="2">
    <source>
        <dbReference type="Proteomes" id="UP001234495"/>
    </source>
</evidence>
<gene>
    <name evidence="1" type="ORF">J2S19_004351</name>
</gene>
<keyword evidence="2" id="KW-1185">Reference proteome</keyword>
<protein>
    <submittedName>
        <fullName evidence="1">Uncharacterized protein</fullName>
    </submittedName>
</protein>
<comment type="caution">
    <text evidence="1">The sequence shown here is derived from an EMBL/GenBank/DDBJ whole genome shotgun (WGS) entry which is preliminary data.</text>
</comment>
<dbReference type="Proteomes" id="UP001234495">
    <property type="component" value="Unassembled WGS sequence"/>
</dbReference>
<evidence type="ECO:0000313" key="1">
    <source>
        <dbReference type="EMBL" id="MDQ0233026.1"/>
    </source>
</evidence>
<dbReference type="EMBL" id="JAUSUD010000029">
    <property type="protein sequence ID" value="MDQ0233026.1"/>
    <property type="molecule type" value="Genomic_DNA"/>
</dbReference>
<name>A0ABT9ZL53_9BACI</name>